<sequence length="169" mass="19410">MLAPFLGFLWSFSRVFIKAPCGRQRYNVLGALNAITLQLITITNDSYINANSVCELLEKIAALALKIPITLVLDNAKYQRCEAVFACAKRLNIELLFLPTYSPNLNLIERLWKFVKKKCLYSKYYDKFPAFKAAITNCLDKLDTDHKKELTQLMTTNFQTFKNVQVLTL</sequence>
<reference evidence="2" key="2">
    <citation type="submission" date="2023-04" db="EMBL/GenBank/DDBJ databases">
        <authorList>
            <person name="Beletskiy A.V."/>
            <person name="Mardanov A.V."/>
            <person name="Ravin N.V."/>
        </authorList>
    </citation>
    <scope>NUCLEOTIDE SEQUENCE</scope>
    <source>
        <strain evidence="2">GKL-02</strain>
    </source>
</reference>
<evidence type="ECO:0000313" key="2">
    <source>
        <dbReference type="EMBL" id="WGZ96255.1"/>
    </source>
</evidence>
<evidence type="ECO:0000259" key="1">
    <source>
        <dbReference type="Pfam" id="PF13358"/>
    </source>
</evidence>
<dbReference type="KEGG" id="tput:QJT81_09910"/>
<dbReference type="InterPro" id="IPR038717">
    <property type="entry name" value="Tc1-like_DDE_dom"/>
</dbReference>
<dbReference type="Gene3D" id="3.30.420.10">
    <property type="entry name" value="Ribonuclease H-like superfamily/Ribonuclease H"/>
    <property type="match status" value="1"/>
</dbReference>
<dbReference type="AlphaFoldDB" id="A0AA95KQ26"/>
<dbReference type="PANTHER" id="PTHR46564">
    <property type="entry name" value="TRANSPOSASE"/>
    <property type="match status" value="1"/>
</dbReference>
<dbReference type="NCBIfam" id="NF033545">
    <property type="entry name" value="transpos_IS630"/>
    <property type="match status" value="1"/>
</dbReference>
<dbReference type="Proteomes" id="UP001301326">
    <property type="component" value="Chromosome"/>
</dbReference>
<reference evidence="2" key="1">
    <citation type="journal article" date="2023" name="Int. J. Mol. Sci.">
        <title>Metagenomics Revealed a New Genus 'Candidatus Thiocaldithrix dubininis' gen. nov., sp. nov. and a New Species 'Candidatus Thiothrix putei' sp. nov. in the Family Thiotrichaceae, Some Members of Which Have Traits of Both Na+- and H+-Motive Energetics.</title>
        <authorList>
            <person name="Ravin N.V."/>
            <person name="Muntyan M.S."/>
            <person name="Smolyakov D.D."/>
            <person name="Rudenko T.S."/>
            <person name="Beletsky A.V."/>
            <person name="Mardanov A.V."/>
            <person name="Grabovich M.Y."/>
        </authorList>
    </citation>
    <scope>NUCLEOTIDE SEQUENCE</scope>
    <source>
        <strain evidence="2">GKL-02</strain>
    </source>
</reference>
<dbReference type="InterPro" id="IPR047655">
    <property type="entry name" value="Transpos_IS630-like"/>
</dbReference>
<dbReference type="Pfam" id="PF13358">
    <property type="entry name" value="DDE_3"/>
    <property type="match status" value="1"/>
</dbReference>
<dbReference type="EMBL" id="CP124756">
    <property type="protein sequence ID" value="WGZ96255.1"/>
    <property type="molecule type" value="Genomic_DNA"/>
</dbReference>
<dbReference type="PANTHER" id="PTHR46564:SF1">
    <property type="entry name" value="TRANSPOSASE"/>
    <property type="match status" value="1"/>
</dbReference>
<dbReference type="SUPFAM" id="SSF53098">
    <property type="entry name" value="Ribonuclease H-like"/>
    <property type="match status" value="1"/>
</dbReference>
<dbReference type="InterPro" id="IPR012337">
    <property type="entry name" value="RNaseH-like_sf"/>
</dbReference>
<feature type="domain" description="Tc1-like transposase DDE" evidence="1">
    <location>
        <begin position="21"/>
        <end position="129"/>
    </location>
</feature>
<dbReference type="InterPro" id="IPR036397">
    <property type="entry name" value="RNaseH_sf"/>
</dbReference>
<name>A0AA95KQ26_9GAMM</name>
<dbReference type="GO" id="GO:0003676">
    <property type="term" value="F:nucleic acid binding"/>
    <property type="evidence" value="ECO:0007669"/>
    <property type="project" value="InterPro"/>
</dbReference>
<organism evidence="2">
    <name type="scientific">Candidatus Thiothrix putei</name>
    <dbReference type="NCBI Taxonomy" id="3080811"/>
    <lineage>
        <taxon>Bacteria</taxon>
        <taxon>Pseudomonadati</taxon>
        <taxon>Pseudomonadota</taxon>
        <taxon>Gammaproteobacteria</taxon>
        <taxon>Thiotrichales</taxon>
        <taxon>Thiotrichaceae</taxon>
        <taxon>Thiothrix</taxon>
    </lineage>
</organism>
<protein>
    <submittedName>
        <fullName evidence="2">IS630 family transposase</fullName>
    </submittedName>
</protein>
<proteinExistence type="predicted"/>
<accession>A0AA95KQ26</accession>
<gene>
    <name evidence="2" type="ORF">QJT81_09910</name>
</gene>